<feature type="compositionally biased region" description="Low complexity" evidence="9">
    <location>
        <begin position="66"/>
        <end position="80"/>
    </location>
</feature>
<protein>
    <recommendedName>
        <fullName evidence="8">Mechanosensitive ion channel protein</fullName>
    </recommendedName>
</protein>
<evidence type="ECO:0000256" key="7">
    <source>
        <dbReference type="ARBA" id="ARBA00023303"/>
    </source>
</evidence>
<feature type="region of interest" description="Disordered" evidence="9">
    <location>
        <begin position="66"/>
        <end position="86"/>
    </location>
</feature>
<dbReference type="InterPro" id="IPR006685">
    <property type="entry name" value="MscS_channel_2nd"/>
</dbReference>
<feature type="compositionally biased region" description="Basic and acidic residues" evidence="9">
    <location>
        <begin position="1"/>
        <end position="20"/>
    </location>
</feature>
<evidence type="ECO:0000256" key="10">
    <source>
        <dbReference type="SAM" id="Phobius"/>
    </source>
</evidence>
<comment type="similarity">
    <text evidence="2 8">Belongs to the MscS (TC 1.A.23) family.</text>
</comment>
<dbReference type="Proteomes" id="UP001396334">
    <property type="component" value="Unassembled WGS sequence"/>
</dbReference>
<dbReference type="EMBL" id="JBBPBN010000001">
    <property type="protein sequence ID" value="KAK9046467.1"/>
    <property type="molecule type" value="Genomic_DNA"/>
</dbReference>
<sequence>MAVNSGDRKEVILKIEDRSNDGTIPASGGASTVSSSASGGGKIWRESSYDFWNDSEKIQSTWKEANATMSGTSSSGNNSNRETEGFDFMQSKQAAMEDPPSKLIGQFLHKQKASGEFSLDMDLEMDELKESPHLGGALPTVAESPSPSAAALQRVSFEVRRRPSKGSPSPRKEDDVVVKCSPNSSSKRSEGDTFQRKSSMFVNRTKSRLMDPPTPEKGEPKSAKSGAGKSRQITRSGFLGRSMEEEEDDPLLEEDLPDEYKKDKFSVLVLLEWLRLVLIAWHFLFDKKVQRETNSTVLRYVTKVLVCLLIGVMVWLVKTLLVKVLASSFHVSTYFDRIQDSLFNQYVIETLSGPPLVEIQRAEEEEERIANEVMNLQKAGVAIPHGLKTSTVSSPHYGKPIGSGRIQKTPRGKSPMLSPLSARTGDKDDMGITIDHLHKLNNKNVSAWNMKRLMNIIRHGALSTLDEQIQDSAFEDESARQIRNEYEAKAAARKIFQNVAKPGSRFIYLEDIERFLQEDEALKTVNLFEGASENKRISKKALKIWVVNAFRERRALALSLNDTKTAVNKLHRMINFLVGIILLVIWLLVLGIATSKVLVFISSQLLLVAFIFGNTCKTVFEAIIFLFVMHPFDVGDRCEIDGVQMIVEEMNILTTVFLRYDNQKIIIPNSVLATKAIHNYYRSPDMLEIVEFYIHVKTPAETIGLMKQRILSYIEHRSDHWYQDTMIVFKELEVLNRVRIAIWVTHRMNHQDMGERFTRRALLVEELIKIFNDLDIKYRLYPVDINVCGMPPMASDRLPPTRTGPAS</sequence>
<name>A0ABR2U9S3_9ROSI</name>
<dbReference type="InterPro" id="IPR010920">
    <property type="entry name" value="LSM_dom_sf"/>
</dbReference>
<evidence type="ECO:0000313" key="12">
    <source>
        <dbReference type="EMBL" id="KAK9046467.1"/>
    </source>
</evidence>
<evidence type="ECO:0000256" key="6">
    <source>
        <dbReference type="ARBA" id="ARBA00023136"/>
    </source>
</evidence>
<organism evidence="12 13">
    <name type="scientific">Hibiscus sabdariffa</name>
    <name type="common">roselle</name>
    <dbReference type="NCBI Taxonomy" id="183260"/>
    <lineage>
        <taxon>Eukaryota</taxon>
        <taxon>Viridiplantae</taxon>
        <taxon>Streptophyta</taxon>
        <taxon>Embryophyta</taxon>
        <taxon>Tracheophyta</taxon>
        <taxon>Spermatophyta</taxon>
        <taxon>Magnoliopsida</taxon>
        <taxon>eudicotyledons</taxon>
        <taxon>Gunneridae</taxon>
        <taxon>Pentapetalae</taxon>
        <taxon>rosids</taxon>
        <taxon>malvids</taxon>
        <taxon>Malvales</taxon>
        <taxon>Malvaceae</taxon>
        <taxon>Malvoideae</taxon>
        <taxon>Hibiscus</taxon>
    </lineage>
</organism>
<evidence type="ECO:0000256" key="5">
    <source>
        <dbReference type="ARBA" id="ARBA00023065"/>
    </source>
</evidence>
<evidence type="ECO:0000256" key="9">
    <source>
        <dbReference type="SAM" id="MobiDB-lite"/>
    </source>
</evidence>
<feature type="domain" description="Mechanosensitive ion channel MscS" evidence="11">
    <location>
        <begin position="624"/>
        <end position="681"/>
    </location>
</feature>
<evidence type="ECO:0000256" key="3">
    <source>
        <dbReference type="ARBA" id="ARBA00022692"/>
    </source>
</evidence>
<keyword evidence="6 8" id="KW-0472">Membrane</keyword>
<dbReference type="PANTHER" id="PTHR31618:SF1">
    <property type="entry name" value="EF-HAND DOMAIN-CONTAINING PROTEIN"/>
    <property type="match status" value="1"/>
</dbReference>
<keyword evidence="3 10" id="KW-0812">Transmembrane</keyword>
<feature type="region of interest" description="Disordered" evidence="9">
    <location>
        <begin position="131"/>
        <end position="252"/>
    </location>
</feature>
<dbReference type="PIRSF" id="PIRSF017209">
    <property type="entry name" value="Memb_At2g17000_prd"/>
    <property type="match status" value="1"/>
</dbReference>
<proteinExistence type="inferred from homology"/>
<keyword evidence="13" id="KW-1185">Reference proteome</keyword>
<evidence type="ECO:0000256" key="1">
    <source>
        <dbReference type="ARBA" id="ARBA00004141"/>
    </source>
</evidence>
<dbReference type="InterPro" id="IPR016688">
    <property type="entry name" value="MscS-like_plants/fungi"/>
</dbReference>
<feature type="transmembrane region" description="Helical" evidence="10">
    <location>
        <begin position="605"/>
        <end position="628"/>
    </location>
</feature>
<dbReference type="PANTHER" id="PTHR31618">
    <property type="entry name" value="MECHANOSENSITIVE ION CHANNEL PROTEIN 5"/>
    <property type="match status" value="1"/>
</dbReference>
<feature type="region of interest" description="Disordered" evidence="9">
    <location>
        <begin position="398"/>
        <end position="425"/>
    </location>
</feature>
<dbReference type="Pfam" id="PF00924">
    <property type="entry name" value="MS_channel_2nd"/>
    <property type="match status" value="1"/>
</dbReference>
<reference evidence="12 13" key="1">
    <citation type="journal article" date="2024" name="G3 (Bethesda)">
        <title>Genome assembly of Hibiscus sabdariffa L. provides insights into metabolisms of medicinal natural products.</title>
        <authorList>
            <person name="Kim T."/>
        </authorList>
    </citation>
    <scope>NUCLEOTIDE SEQUENCE [LARGE SCALE GENOMIC DNA]</scope>
    <source>
        <strain evidence="12">TK-2024</strain>
        <tissue evidence="12">Old leaves</tissue>
    </source>
</reference>
<comment type="subcellular location">
    <subcellularLocation>
        <location evidence="1">Membrane</location>
        <topology evidence="1">Multi-pass membrane protein</topology>
    </subcellularLocation>
</comment>
<evidence type="ECO:0000256" key="4">
    <source>
        <dbReference type="ARBA" id="ARBA00022989"/>
    </source>
</evidence>
<evidence type="ECO:0000313" key="13">
    <source>
        <dbReference type="Proteomes" id="UP001396334"/>
    </source>
</evidence>
<dbReference type="Gene3D" id="2.30.30.60">
    <property type="match status" value="1"/>
</dbReference>
<feature type="region of interest" description="Disordered" evidence="9">
    <location>
        <begin position="1"/>
        <end position="41"/>
    </location>
</feature>
<evidence type="ECO:0000259" key="11">
    <source>
        <dbReference type="Pfam" id="PF00924"/>
    </source>
</evidence>
<feature type="transmembrane region" description="Helical" evidence="10">
    <location>
        <begin position="574"/>
        <end position="593"/>
    </location>
</feature>
<keyword evidence="7" id="KW-0407">Ion channel</keyword>
<feature type="compositionally biased region" description="Low complexity" evidence="9">
    <location>
        <begin position="26"/>
        <end position="37"/>
    </location>
</feature>
<feature type="transmembrane region" description="Helical" evidence="10">
    <location>
        <begin position="265"/>
        <end position="285"/>
    </location>
</feature>
<accession>A0ABR2U9S3</accession>
<comment type="caution">
    <text evidence="12">The sequence shown here is derived from an EMBL/GenBank/DDBJ whole genome shotgun (WGS) entry which is preliminary data.</text>
</comment>
<keyword evidence="4 10" id="KW-1133">Transmembrane helix</keyword>
<dbReference type="SUPFAM" id="SSF50182">
    <property type="entry name" value="Sm-like ribonucleoproteins"/>
    <property type="match status" value="1"/>
</dbReference>
<gene>
    <name evidence="12" type="ORF">V6N11_052354</name>
</gene>
<keyword evidence="5" id="KW-0406">Ion transport</keyword>
<evidence type="ECO:0000256" key="8">
    <source>
        <dbReference type="PIRNR" id="PIRNR017209"/>
    </source>
</evidence>
<keyword evidence="5" id="KW-0813">Transport</keyword>
<evidence type="ECO:0000256" key="2">
    <source>
        <dbReference type="ARBA" id="ARBA00008017"/>
    </source>
</evidence>
<dbReference type="InterPro" id="IPR023408">
    <property type="entry name" value="MscS_beta-dom_sf"/>
</dbReference>
<feature type="transmembrane region" description="Helical" evidence="10">
    <location>
        <begin position="297"/>
        <end position="317"/>
    </location>
</feature>